<dbReference type="PANTHER" id="PTHR30004">
    <property type="entry name" value="4-HYDROXYTHREONINE-4-PHOSPHATE DEHYDROGENASE"/>
    <property type="match status" value="1"/>
</dbReference>
<keyword evidence="9 10" id="KW-0170">Cobalt</keyword>
<evidence type="ECO:0000256" key="9">
    <source>
        <dbReference type="ARBA" id="ARBA00023285"/>
    </source>
</evidence>
<feature type="binding site" evidence="10">
    <location>
        <position position="137"/>
    </location>
    <ligand>
        <name>substrate</name>
    </ligand>
</feature>
<dbReference type="Proteomes" id="UP000094379">
    <property type="component" value="Unassembled WGS sequence"/>
</dbReference>
<comment type="cofactor">
    <cofactor evidence="10">
        <name>Zn(2+)</name>
        <dbReference type="ChEBI" id="CHEBI:29105"/>
    </cofactor>
    <cofactor evidence="10">
        <name>Mg(2+)</name>
        <dbReference type="ChEBI" id="CHEBI:18420"/>
    </cofactor>
    <cofactor evidence="10">
        <name>Co(2+)</name>
        <dbReference type="ChEBI" id="CHEBI:48828"/>
    </cofactor>
    <text evidence="10">Binds 1 divalent metal cation per subunit. Can use ions such as Zn(2+), Mg(2+) or Co(2+).</text>
</comment>
<dbReference type="RefSeq" id="WP_069295097.1">
    <property type="nucleotide sequence ID" value="NZ_MCRI01000003.1"/>
</dbReference>
<dbReference type="STRING" id="291169.A9E74_00536"/>
<comment type="pathway">
    <text evidence="10">Cofactor biosynthesis; pyridoxine 5'-phosphate biosynthesis; pyridoxine 5'-phosphate from D-erythrose 4-phosphate: step 4/5.</text>
</comment>
<evidence type="ECO:0000256" key="3">
    <source>
        <dbReference type="ARBA" id="ARBA00022833"/>
    </source>
</evidence>
<dbReference type="SUPFAM" id="SSF53659">
    <property type="entry name" value="Isocitrate/Isopropylmalate dehydrogenase-like"/>
    <property type="match status" value="1"/>
</dbReference>
<comment type="similarity">
    <text evidence="10">Belongs to the PdxA family.</text>
</comment>
<comment type="catalytic activity">
    <reaction evidence="10">
        <text>4-(phosphooxy)-L-threonine + NAD(+) = 3-amino-2-oxopropyl phosphate + CO2 + NADH</text>
        <dbReference type="Rhea" id="RHEA:32275"/>
        <dbReference type="ChEBI" id="CHEBI:16526"/>
        <dbReference type="ChEBI" id="CHEBI:57279"/>
        <dbReference type="ChEBI" id="CHEBI:57540"/>
        <dbReference type="ChEBI" id="CHEBI:57945"/>
        <dbReference type="ChEBI" id="CHEBI:58452"/>
        <dbReference type="EC" id="1.1.1.262"/>
    </reaction>
</comment>
<dbReference type="InterPro" id="IPR005255">
    <property type="entry name" value="PdxA_fam"/>
</dbReference>
<dbReference type="Pfam" id="PF04166">
    <property type="entry name" value="PdxA"/>
    <property type="match status" value="1"/>
</dbReference>
<reference evidence="11 12" key="1">
    <citation type="submission" date="2016-07" db="EMBL/GenBank/DDBJ databases">
        <title>Draft Genome Sequence of Methylophaga muralis Bur 1.</title>
        <authorList>
            <person name="Vasilenko O.V."/>
            <person name="Doronina N.V."/>
            <person name="Shmareva M.N."/>
            <person name="Tarlachkov S.V."/>
            <person name="Mustakhimov I."/>
            <person name="Trotsenko Y.A."/>
        </authorList>
    </citation>
    <scope>NUCLEOTIDE SEQUENCE [LARGE SCALE GENOMIC DNA]</scope>
    <source>
        <strain evidence="11 12">Bur 1</strain>
    </source>
</reference>
<dbReference type="GO" id="GO:0000287">
    <property type="term" value="F:magnesium ion binding"/>
    <property type="evidence" value="ECO:0007669"/>
    <property type="project" value="UniProtKB-UniRule"/>
</dbReference>
<evidence type="ECO:0000313" key="12">
    <source>
        <dbReference type="Proteomes" id="UP000094379"/>
    </source>
</evidence>
<comment type="subcellular location">
    <subcellularLocation>
        <location evidence="10">Cytoplasm</location>
    </subcellularLocation>
</comment>
<evidence type="ECO:0000256" key="10">
    <source>
        <dbReference type="HAMAP-Rule" id="MF_00536"/>
    </source>
</evidence>
<dbReference type="AlphaFoldDB" id="A0A1E3GUN4"/>
<keyword evidence="12" id="KW-1185">Reference proteome</keyword>
<name>A0A1E3GUN4_9GAMM</name>
<dbReference type="Gene3D" id="3.40.718.10">
    <property type="entry name" value="Isopropylmalate Dehydrogenase"/>
    <property type="match status" value="1"/>
</dbReference>
<feature type="binding site" evidence="10">
    <location>
        <position position="211"/>
    </location>
    <ligand>
        <name>a divalent metal cation</name>
        <dbReference type="ChEBI" id="CHEBI:60240"/>
        <note>ligand shared between dimeric partners</note>
    </ligand>
</feature>
<dbReference type="GO" id="GO:0008615">
    <property type="term" value="P:pyridoxine biosynthetic process"/>
    <property type="evidence" value="ECO:0007669"/>
    <property type="project" value="UniProtKB-UniRule"/>
</dbReference>
<feature type="binding site" evidence="10">
    <location>
        <position position="292"/>
    </location>
    <ligand>
        <name>substrate</name>
    </ligand>
</feature>
<keyword evidence="4 10" id="KW-0460">Magnesium</keyword>
<comment type="function">
    <text evidence="10">Catalyzes the NAD(P)-dependent oxidation of 4-(phosphooxy)-L-threonine (HTP) into 2-amino-3-oxo-4-(phosphooxy)butyric acid which spontaneously decarboxylates to form 3-amino-2-oxopropyl phosphate (AHAP).</text>
</comment>
<dbReference type="EMBL" id="MCRI01000003">
    <property type="protein sequence ID" value="ODN67704.1"/>
    <property type="molecule type" value="Genomic_DNA"/>
</dbReference>
<dbReference type="GO" id="GO:0008270">
    <property type="term" value="F:zinc ion binding"/>
    <property type="evidence" value="ECO:0007669"/>
    <property type="project" value="UniProtKB-UniRule"/>
</dbReference>
<comment type="caution">
    <text evidence="11">The sequence shown here is derived from an EMBL/GenBank/DDBJ whole genome shotgun (WGS) entry which is preliminary data.</text>
</comment>
<evidence type="ECO:0000256" key="2">
    <source>
        <dbReference type="ARBA" id="ARBA00022723"/>
    </source>
</evidence>
<dbReference type="GO" id="GO:0051287">
    <property type="term" value="F:NAD binding"/>
    <property type="evidence" value="ECO:0007669"/>
    <property type="project" value="InterPro"/>
</dbReference>
<comment type="miscellaneous">
    <text evidence="10">The active site is located at the dimer interface.</text>
</comment>
<keyword evidence="8 10" id="KW-0664">Pyridoxine biosynthesis</keyword>
<dbReference type="InterPro" id="IPR037510">
    <property type="entry name" value="PdxA"/>
</dbReference>
<dbReference type="GO" id="GO:0042823">
    <property type="term" value="P:pyridoxal phosphate biosynthetic process"/>
    <property type="evidence" value="ECO:0007669"/>
    <property type="project" value="UniProtKB-UniRule"/>
</dbReference>
<dbReference type="PATRIC" id="fig|291169.3.peg.541"/>
<evidence type="ECO:0000256" key="8">
    <source>
        <dbReference type="ARBA" id="ARBA00023096"/>
    </source>
</evidence>
<evidence type="ECO:0000256" key="6">
    <source>
        <dbReference type="ARBA" id="ARBA00023002"/>
    </source>
</evidence>
<feature type="binding site" evidence="10">
    <location>
        <position position="274"/>
    </location>
    <ligand>
        <name>substrate</name>
    </ligand>
</feature>
<evidence type="ECO:0000256" key="4">
    <source>
        <dbReference type="ARBA" id="ARBA00022842"/>
    </source>
</evidence>
<protein>
    <recommendedName>
        <fullName evidence="10">4-hydroxythreonine-4-phosphate dehydrogenase</fullName>
        <ecNumber evidence="10">1.1.1.262</ecNumber>
    </recommendedName>
    <alternativeName>
        <fullName evidence="10">4-(phosphohydroxy)-L-threonine dehydrogenase</fullName>
    </alternativeName>
</protein>
<dbReference type="NCBIfam" id="TIGR00557">
    <property type="entry name" value="pdxA"/>
    <property type="match status" value="1"/>
</dbReference>
<keyword evidence="1 10" id="KW-0963">Cytoplasm</keyword>
<keyword evidence="3 10" id="KW-0862">Zinc</keyword>
<keyword evidence="2 10" id="KW-0479">Metal-binding</keyword>
<dbReference type="PANTHER" id="PTHR30004:SF5">
    <property type="entry name" value="4-HYDROXYTHREONINE-4-PHOSPHATE DEHYDROGENASE"/>
    <property type="match status" value="1"/>
</dbReference>
<dbReference type="HAMAP" id="MF_00536">
    <property type="entry name" value="PdxA"/>
    <property type="match status" value="1"/>
</dbReference>
<dbReference type="UniPathway" id="UPA00244">
    <property type="reaction ID" value="UER00312"/>
</dbReference>
<gene>
    <name evidence="11" type="primary">pdxA1</name>
    <name evidence="10" type="synonym">pdxA</name>
    <name evidence="11" type="ORF">A9E74_00536</name>
</gene>
<evidence type="ECO:0000256" key="7">
    <source>
        <dbReference type="ARBA" id="ARBA00023027"/>
    </source>
</evidence>
<organism evidence="11 12">
    <name type="scientific">Methylophaga muralis</name>
    <dbReference type="NCBI Taxonomy" id="291169"/>
    <lineage>
        <taxon>Bacteria</taxon>
        <taxon>Pseudomonadati</taxon>
        <taxon>Pseudomonadota</taxon>
        <taxon>Gammaproteobacteria</taxon>
        <taxon>Thiotrichales</taxon>
        <taxon>Piscirickettsiaceae</taxon>
        <taxon>Methylophaga</taxon>
    </lineage>
</organism>
<proteinExistence type="inferred from homology"/>
<feature type="binding site" evidence="10">
    <location>
        <position position="166"/>
    </location>
    <ligand>
        <name>a divalent metal cation</name>
        <dbReference type="ChEBI" id="CHEBI:60240"/>
        <note>ligand shared between dimeric partners</note>
    </ligand>
</feature>
<keyword evidence="5 10" id="KW-0521">NADP</keyword>
<keyword evidence="6 10" id="KW-0560">Oxidoreductase</keyword>
<feature type="binding site" evidence="10">
    <location>
        <position position="266"/>
    </location>
    <ligand>
        <name>a divalent metal cation</name>
        <dbReference type="ChEBI" id="CHEBI:60240"/>
        <note>ligand shared between dimeric partners</note>
    </ligand>
</feature>
<dbReference type="GO" id="GO:0050897">
    <property type="term" value="F:cobalt ion binding"/>
    <property type="evidence" value="ECO:0007669"/>
    <property type="project" value="UniProtKB-UniRule"/>
</dbReference>
<dbReference type="EC" id="1.1.1.262" evidence="10"/>
<feature type="binding site" evidence="10">
    <location>
        <position position="283"/>
    </location>
    <ligand>
        <name>substrate</name>
    </ligand>
</feature>
<keyword evidence="7 10" id="KW-0520">NAD</keyword>
<comment type="subunit">
    <text evidence="10">Homodimer.</text>
</comment>
<evidence type="ECO:0000313" key="11">
    <source>
        <dbReference type="EMBL" id="ODN67704.1"/>
    </source>
</evidence>
<evidence type="ECO:0000256" key="5">
    <source>
        <dbReference type="ARBA" id="ARBA00022857"/>
    </source>
</evidence>
<sequence length="331" mass="35009">MSNVRRIALTAGEPAGIGPDLCIKLAQSVQPNEIVVIADPILLQQRADELGLPIALMQFDPNVPAEPGVAGRIVYLPCELAEKVVAGQLSTANAPYVLKTLQTALDGCLTNTFDAVVTAPVHKGVINDAQVAFSGHTEFFADGAGVEKVVMMLATPELRVALATTHLPLRDVADAITQESLLKIMQILSDSLQHDFGLKLPRIAVCGLNPHAGEGGHLGTEEQSTIEPAIKSMQQQGYDFTGPWPADTIFVKSRLADYDAVLAMYHDQGLPVLKHQGFGDAVNITLGLPFIRTSVDHGTALDLAGTGKASSTSLQAAINMAATMSSNKSML</sequence>
<dbReference type="GO" id="GO:0050570">
    <property type="term" value="F:4-hydroxythreonine-4-phosphate dehydrogenase activity"/>
    <property type="evidence" value="ECO:0007669"/>
    <property type="project" value="UniProtKB-UniRule"/>
</dbReference>
<feature type="binding site" evidence="10">
    <location>
        <position position="136"/>
    </location>
    <ligand>
        <name>substrate</name>
    </ligand>
</feature>
<evidence type="ECO:0000256" key="1">
    <source>
        <dbReference type="ARBA" id="ARBA00022490"/>
    </source>
</evidence>
<accession>A0A1E3GUN4</accession>
<dbReference type="GO" id="GO:0005737">
    <property type="term" value="C:cytoplasm"/>
    <property type="evidence" value="ECO:0007669"/>
    <property type="project" value="UniProtKB-SubCell"/>
</dbReference>